<feature type="transmembrane region" description="Helical" evidence="7">
    <location>
        <begin position="169"/>
        <end position="188"/>
    </location>
</feature>
<feature type="transmembrane region" description="Helical" evidence="7">
    <location>
        <begin position="12"/>
        <end position="31"/>
    </location>
</feature>
<evidence type="ECO:0000256" key="2">
    <source>
        <dbReference type="ARBA" id="ARBA00007430"/>
    </source>
</evidence>
<evidence type="ECO:0000256" key="3">
    <source>
        <dbReference type="ARBA" id="ARBA00022475"/>
    </source>
</evidence>
<evidence type="ECO:0000313" key="8">
    <source>
        <dbReference type="EMBL" id="MEI9400791.1"/>
    </source>
</evidence>
<feature type="transmembrane region" description="Helical" evidence="7">
    <location>
        <begin position="282"/>
        <end position="305"/>
    </location>
</feature>
<dbReference type="RefSeq" id="WP_337091097.1">
    <property type="nucleotide sequence ID" value="NZ_JAPYKO010000001.1"/>
</dbReference>
<keyword evidence="4 7" id="KW-0812">Transmembrane</keyword>
<dbReference type="InterPro" id="IPR050833">
    <property type="entry name" value="Poly_Biosynth_Transport"/>
</dbReference>
<keyword evidence="6 7" id="KW-0472">Membrane</keyword>
<feature type="transmembrane region" description="Helical" evidence="7">
    <location>
        <begin position="416"/>
        <end position="434"/>
    </location>
</feature>
<dbReference type="Proteomes" id="UP001366503">
    <property type="component" value="Unassembled WGS sequence"/>
</dbReference>
<comment type="caution">
    <text evidence="8">The sequence shown here is derived from an EMBL/GenBank/DDBJ whole genome shotgun (WGS) entry which is preliminary data.</text>
</comment>
<dbReference type="PANTHER" id="PTHR30250">
    <property type="entry name" value="PST FAMILY PREDICTED COLANIC ACID TRANSPORTER"/>
    <property type="match status" value="1"/>
</dbReference>
<proteinExistence type="inferred from homology"/>
<evidence type="ECO:0000313" key="9">
    <source>
        <dbReference type="Proteomes" id="UP001366503"/>
    </source>
</evidence>
<organism evidence="8 9">
    <name type="scientific">Mesorhizobium argentiipisi</name>
    <dbReference type="NCBI Taxonomy" id="3015175"/>
    <lineage>
        <taxon>Bacteria</taxon>
        <taxon>Pseudomonadati</taxon>
        <taxon>Pseudomonadota</taxon>
        <taxon>Alphaproteobacteria</taxon>
        <taxon>Hyphomicrobiales</taxon>
        <taxon>Phyllobacteriaceae</taxon>
        <taxon>Mesorhizobium</taxon>
    </lineage>
</organism>
<feature type="transmembrane region" description="Helical" evidence="7">
    <location>
        <begin position="317"/>
        <end position="338"/>
    </location>
</feature>
<evidence type="ECO:0000256" key="6">
    <source>
        <dbReference type="ARBA" id="ARBA00023136"/>
    </source>
</evidence>
<comment type="subcellular location">
    <subcellularLocation>
        <location evidence="1">Cell membrane</location>
        <topology evidence="1">Multi-pass membrane protein</topology>
    </subcellularLocation>
</comment>
<dbReference type="Pfam" id="PF13440">
    <property type="entry name" value="Polysacc_synt_3"/>
    <property type="match status" value="1"/>
</dbReference>
<feature type="transmembrane region" description="Helical" evidence="7">
    <location>
        <begin position="143"/>
        <end position="163"/>
    </location>
</feature>
<feature type="transmembrane region" description="Helical" evidence="7">
    <location>
        <begin position="253"/>
        <end position="270"/>
    </location>
</feature>
<gene>
    <name evidence="8" type="ORF">O7A05_01030</name>
</gene>
<reference evidence="8 9" key="1">
    <citation type="submission" date="2022-12" db="EMBL/GenBank/DDBJ databases">
        <authorList>
            <person name="Muema E."/>
        </authorList>
    </citation>
    <scope>NUCLEOTIDE SEQUENCE [LARGE SCALE GENOMIC DNA]</scope>
    <source>
        <strain evidence="9">1330</strain>
    </source>
</reference>
<protein>
    <submittedName>
        <fullName evidence="8">Oligosaccharide flippase family protein</fullName>
    </submittedName>
</protein>
<name>A0ABU8K4Z8_9HYPH</name>
<feature type="transmembrane region" description="Helical" evidence="7">
    <location>
        <begin position="77"/>
        <end position="98"/>
    </location>
</feature>
<evidence type="ECO:0000256" key="4">
    <source>
        <dbReference type="ARBA" id="ARBA00022692"/>
    </source>
</evidence>
<keyword evidence="9" id="KW-1185">Reference proteome</keyword>
<feature type="transmembrane region" description="Helical" evidence="7">
    <location>
        <begin position="350"/>
        <end position="371"/>
    </location>
</feature>
<keyword evidence="5 7" id="KW-1133">Transmembrane helix</keyword>
<keyword evidence="3" id="KW-1003">Cell membrane</keyword>
<sequence>MSVKRALLLSTGDRYIVIGVNFLTIAAVSRILTPEEIGISVISLAILGIALSAREFASSSFMIQRPVLSREDIRGTFSLMLALTAAIAAFLVAAAPILASSLHEQKLVPYLRLVSVCLFVELISIQVITLMRREMAFGKVAMINVAGAVTGGVATIALALTGFSYMSFAWAWLASSTVTGVLAIALRPDFWMFRPTFKQWRGIAAFGGYNGAIVFLYRAYEALPLLLLGRVLSPHAAALFSRGLTVCQIPDKLILGGAMAVVLPAFSASARQGGDLKRAYLHAIEIVTGLQWPALLALAALSYPVVDIVLGHQWRAVAPLVQVIALASLFTFSFELNHPVMMAIGSIRDMFVRSLIVVPVSAVVMTSAVLIAGLMGAALSLMFIVPFQAFVSLSFVRRRLSLRWDEIAVAVRKSGVVAALTTLGPLGMVVAGGFSFDLSLGQAILAGCLAAAGWLAGVFVTSHRLFDEIVNAGRIFRNAVAPA</sequence>
<dbReference type="PANTHER" id="PTHR30250:SF10">
    <property type="entry name" value="LIPOPOLYSACCHARIDE BIOSYNTHESIS PROTEIN WZXC"/>
    <property type="match status" value="1"/>
</dbReference>
<feature type="transmembrane region" description="Helical" evidence="7">
    <location>
        <begin position="37"/>
        <end position="57"/>
    </location>
</feature>
<evidence type="ECO:0000256" key="7">
    <source>
        <dbReference type="SAM" id="Phobius"/>
    </source>
</evidence>
<feature type="transmembrane region" description="Helical" evidence="7">
    <location>
        <begin position="200"/>
        <end position="220"/>
    </location>
</feature>
<dbReference type="EMBL" id="JAPYKO010000001">
    <property type="protein sequence ID" value="MEI9400791.1"/>
    <property type="molecule type" value="Genomic_DNA"/>
</dbReference>
<feature type="transmembrane region" description="Helical" evidence="7">
    <location>
        <begin position="440"/>
        <end position="460"/>
    </location>
</feature>
<evidence type="ECO:0000256" key="5">
    <source>
        <dbReference type="ARBA" id="ARBA00022989"/>
    </source>
</evidence>
<evidence type="ECO:0000256" key="1">
    <source>
        <dbReference type="ARBA" id="ARBA00004651"/>
    </source>
</evidence>
<feature type="transmembrane region" description="Helical" evidence="7">
    <location>
        <begin position="110"/>
        <end position="131"/>
    </location>
</feature>
<feature type="transmembrane region" description="Helical" evidence="7">
    <location>
        <begin position="377"/>
        <end position="396"/>
    </location>
</feature>
<comment type="similarity">
    <text evidence="2">Belongs to the polysaccharide synthase family.</text>
</comment>
<accession>A0ABU8K4Z8</accession>